<comment type="caution">
    <text evidence="3">The sequence shown here is derived from an EMBL/GenBank/DDBJ whole genome shotgun (WGS) entry which is preliminary data.</text>
</comment>
<gene>
    <name evidence="3" type="ORF">WMY93_020604</name>
</gene>
<evidence type="ECO:0000256" key="2">
    <source>
        <dbReference type="SAM" id="Phobius"/>
    </source>
</evidence>
<feature type="compositionally biased region" description="Polar residues" evidence="1">
    <location>
        <begin position="90"/>
        <end position="110"/>
    </location>
</feature>
<evidence type="ECO:0000256" key="1">
    <source>
        <dbReference type="SAM" id="MobiDB-lite"/>
    </source>
</evidence>
<protein>
    <submittedName>
        <fullName evidence="3">Uncharacterized protein</fullName>
    </submittedName>
</protein>
<feature type="region of interest" description="Disordered" evidence="1">
    <location>
        <begin position="65"/>
        <end position="110"/>
    </location>
</feature>
<name>A0AAW0NIE3_9GOBI</name>
<dbReference type="Proteomes" id="UP001460270">
    <property type="component" value="Unassembled WGS sequence"/>
</dbReference>
<dbReference type="AlphaFoldDB" id="A0AAW0NIE3"/>
<proteinExistence type="predicted"/>
<sequence length="197" mass="22096">MSSSVCASYFLLLSTSLTSEHQGRSSMNLPHVKVVSMTTATMKTTTLLCGIFIFFFLETRSESATSENSSSDHKASPDATVKTPTFDFKPSSSSNTTVPGTEKPTNLDTTSIPSEAKVYFTPTEISASVEYLSYYSDSNNEEQGDAKNRSVSECSWIIDKLSRKQNNNYKYYRASKGRTRRIVDKFNDRNEEISRYE</sequence>
<keyword evidence="4" id="KW-1185">Reference proteome</keyword>
<reference evidence="4" key="1">
    <citation type="submission" date="2024-04" db="EMBL/GenBank/DDBJ databases">
        <title>Salinicola lusitanus LLJ914,a marine bacterium isolated from the Okinawa Trough.</title>
        <authorList>
            <person name="Li J."/>
        </authorList>
    </citation>
    <scope>NUCLEOTIDE SEQUENCE [LARGE SCALE GENOMIC DNA]</scope>
</reference>
<accession>A0AAW0NIE3</accession>
<evidence type="ECO:0000313" key="4">
    <source>
        <dbReference type="Proteomes" id="UP001460270"/>
    </source>
</evidence>
<keyword evidence="2" id="KW-1133">Transmembrane helix</keyword>
<keyword evidence="2" id="KW-0812">Transmembrane</keyword>
<keyword evidence="2" id="KW-0472">Membrane</keyword>
<dbReference type="EMBL" id="JBBPFD010000015">
    <property type="protein sequence ID" value="KAK7895279.1"/>
    <property type="molecule type" value="Genomic_DNA"/>
</dbReference>
<feature type="transmembrane region" description="Helical" evidence="2">
    <location>
        <begin position="34"/>
        <end position="57"/>
    </location>
</feature>
<evidence type="ECO:0000313" key="3">
    <source>
        <dbReference type="EMBL" id="KAK7895279.1"/>
    </source>
</evidence>
<organism evidence="3 4">
    <name type="scientific">Mugilogobius chulae</name>
    <name type="common">yellowstripe goby</name>
    <dbReference type="NCBI Taxonomy" id="88201"/>
    <lineage>
        <taxon>Eukaryota</taxon>
        <taxon>Metazoa</taxon>
        <taxon>Chordata</taxon>
        <taxon>Craniata</taxon>
        <taxon>Vertebrata</taxon>
        <taxon>Euteleostomi</taxon>
        <taxon>Actinopterygii</taxon>
        <taxon>Neopterygii</taxon>
        <taxon>Teleostei</taxon>
        <taxon>Neoteleostei</taxon>
        <taxon>Acanthomorphata</taxon>
        <taxon>Gobiaria</taxon>
        <taxon>Gobiiformes</taxon>
        <taxon>Gobioidei</taxon>
        <taxon>Gobiidae</taxon>
        <taxon>Gobionellinae</taxon>
        <taxon>Mugilogobius</taxon>
    </lineage>
</organism>